<dbReference type="Gene3D" id="1.25.40.10">
    <property type="entry name" value="Tetratricopeptide repeat domain"/>
    <property type="match status" value="1"/>
</dbReference>
<dbReference type="SUPFAM" id="SSF48452">
    <property type="entry name" value="TPR-like"/>
    <property type="match status" value="1"/>
</dbReference>
<evidence type="ECO:0000256" key="1">
    <source>
        <dbReference type="SAM" id="Phobius"/>
    </source>
</evidence>
<dbReference type="Proteomes" id="UP000292855">
    <property type="component" value="Unassembled WGS sequence"/>
</dbReference>
<reference evidence="4 5" key="1">
    <citation type="submission" date="2019-02" db="EMBL/GenBank/DDBJ databases">
        <authorList>
            <person name="Li Y."/>
        </authorList>
    </citation>
    <scope>NUCLEOTIDE SEQUENCE [LARGE SCALE GENOMIC DNA]</scope>
    <source>
        <strain evidence="4 5">30C10-4-7</strain>
    </source>
</reference>
<accession>A0A4Q6XPY4</accession>
<gene>
    <name evidence="4" type="ORF">EWE74_05905</name>
</gene>
<dbReference type="EMBL" id="SGIT01000001">
    <property type="protein sequence ID" value="RZF62333.1"/>
    <property type="molecule type" value="Genomic_DNA"/>
</dbReference>
<proteinExistence type="predicted"/>
<dbReference type="RefSeq" id="WP_130140562.1">
    <property type="nucleotide sequence ID" value="NZ_SGIT01000001.1"/>
</dbReference>
<dbReference type="InterPro" id="IPR011990">
    <property type="entry name" value="TPR-like_helical_dom_sf"/>
</dbReference>
<comment type="caution">
    <text evidence="4">The sequence shown here is derived from an EMBL/GenBank/DDBJ whole genome shotgun (WGS) entry which is preliminary data.</text>
</comment>
<keyword evidence="1" id="KW-0472">Membrane</keyword>
<evidence type="ECO:0000313" key="5">
    <source>
        <dbReference type="Proteomes" id="UP000292855"/>
    </source>
</evidence>
<feature type="transmembrane region" description="Helical" evidence="1">
    <location>
        <begin position="326"/>
        <end position="348"/>
    </location>
</feature>
<dbReference type="OrthoDB" id="1044679at2"/>
<feature type="chain" id="PRO_5020478367" evidence="2">
    <location>
        <begin position="23"/>
        <end position="539"/>
    </location>
</feature>
<name>A0A4Q6XPY4_9SPHI</name>
<evidence type="ECO:0000256" key="2">
    <source>
        <dbReference type="SAM" id="SignalP"/>
    </source>
</evidence>
<feature type="signal peptide" evidence="2">
    <location>
        <begin position="1"/>
        <end position="22"/>
    </location>
</feature>
<dbReference type="Pfam" id="PF19904">
    <property type="entry name" value="DUF6377"/>
    <property type="match status" value="1"/>
</dbReference>
<keyword evidence="1" id="KW-1133">Transmembrane helix</keyword>
<keyword evidence="5" id="KW-1185">Reference proteome</keyword>
<dbReference type="AlphaFoldDB" id="A0A4Q6XPY4"/>
<evidence type="ECO:0000313" key="4">
    <source>
        <dbReference type="EMBL" id="RZF62333.1"/>
    </source>
</evidence>
<keyword evidence="2" id="KW-0732">Signal</keyword>
<evidence type="ECO:0000259" key="3">
    <source>
        <dbReference type="Pfam" id="PF19904"/>
    </source>
</evidence>
<keyword evidence="1" id="KW-0812">Transmembrane</keyword>
<protein>
    <submittedName>
        <fullName evidence="4">Tetratricopeptide repeat protein</fullName>
    </submittedName>
</protein>
<feature type="domain" description="DUF6377" evidence="3">
    <location>
        <begin position="254"/>
        <end position="500"/>
    </location>
</feature>
<organism evidence="4 5">
    <name type="scientific">Sphingobacterium corticibacterium</name>
    <dbReference type="NCBI Taxonomy" id="2484746"/>
    <lineage>
        <taxon>Bacteria</taxon>
        <taxon>Pseudomonadati</taxon>
        <taxon>Bacteroidota</taxon>
        <taxon>Sphingobacteriia</taxon>
        <taxon>Sphingobacteriales</taxon>
        <taxon>Sphingobacteriaceae</taxon>
        <taxon>Sphingobacterium</taxon>
    </lineage>
</organism>
<sequence>MLKSFIAAISLVILCSSLYANIDSLFSVLDQELTKKSYYTEQRLKAIEGLTRKLRNPPSELDRYHLYSQIFEEYKGINFDSAFTYASIIQEHALWSKEPVKIEGAKLNQAFILLSAGMFKETQEIIDDIDVSRLTEGDVVRYYTLKSRYYYDLCDFIGNDMYCSKYVTLGHQFADSAIHFAPEKSYAYYFISGLKNLRMGKADEAIADYSVLINDHQLTDNQYAVVASSLSYLYDWKNEQDKSLELLIKAAIADIKSAMKENTAMFRLADILFKVGDNKRAYQYIREAMADAEFYNARQRQFAVGNLLPVIGSKQLALVEQQRSVIFKYATAVTLLVLIIILFIVVVIRQNRKLKVAQTSLTSMNKTLKEINGELTDVNKAIREANKIKDEYIGYYFNVNSEYIGKIEHFKKSLSQRLTAKMYDSIEQMVDRIDLKKEREDLAVGFDRVFIKLFPNFVTKFNELFADKDKIVLIEGQILNPELRIFALIRLGIQDNDKIAKILNFSVNTIYAYKTRIKNKSIVPKEEFERKIMEIEGEA</sequence>
<dbReference type="InterPro" id="IPR045957">
    <property type="entry name" value="DUF6377"/>
</dbReference>